<dbReference type="Proteomes" id="UP000887565">
    <property type="component" value="Unplaced"/>
</dbReference>
<dbReference type="WBParaSite" id="nRc.2.0.1.t44058-RA">
    <property type="protein sequence ID" value="nRc.2.0.1.t44058-RA"/>
    <property type="gene ID" value="nRc.2.0.1.g44058"/>
</dbReference>
<feature type="region of interest" description="Disordered" evidence="1">
    <location>
        <begin position="174"/>
        <end position="205"/>
    </location>
</feature>
<organism evidence="2 3">
    <name type="scientific">Romanomermis culicivorax</name>
    <name type="common">Nematode worm</name>
    <dbReference type="NCBI Taxonomy" id="13658"/>
    <lineage>
        <taxon>Eukaryota</taxon>
        <taxon>Metazoa</taxon>
        <taxon>Ecdysozoa</taxon>
        <taxon>Nematoda</taxon>
        <taxon>Enoplea</taxon>
        <taxon>Dorylaimia</taxon>
        <taxon>Mermithida</taxon>
        <taxon>Mermithoidea</taxon>
        <taxon>Mermithidae</taxon>
        <taxon>Romanomermis</taxon>
    </lineage>
</organism>
<protein>
    <submittedName>
        <fullName evidence="3">Uncharacterized protein</fullName>
    </submittedName>
</protein>
<evidence type="ECO:0000313" key="3">
    <source>
        <dbReference type="WBParaSite" id="nRc.2.0.1.t44058-RA"/>
    </source>
</evidence>
<dbReference type="AlphaFoldDB" id="A0A915L2S3"/>
<keyword evidence="2" id="KW-1185">Reference proteome</keyword>
<proteinExistence type="predicted"/>
<evidence type="ECO:0000313" key="2">
    <source>
        <dbReference type="Proteomes" id="UP000887565"/>
    </source>
</evidence>
<sequence>MGFRIDKEPHEATIGLIDFMFNQFTTVPLIFEDSRNKHCPEGGNITIDKCYADECWFFETTRCNWSKMFLKNLWLLSDYNRDINLSQVPTLELVEGELSEVIQLMADKHAEETAECEYEKRIQEAEAAEGLAPSLPTGPPKSQLDKFLETMSSQTPSDKYILGTELTSHDVYGVQTTTPGGENKEEHLVNISKDESAQILNKTAK</sequence>
<name>A0A915L2S3_ROMCU</name>
<feature type="compositionally biased region" description="Basic and acidic residues" evidence="1">
    <location>
        <begin position="182"/>
        <end position="196"/>
    </location>
</feature>
<evidence type="ECO:0000256" key="1">
    <source>
        <dbReference type="SAM" id="MobiDB-lite"/>
    </source>
</evidence>
<accession>A0A915L2S3</accession>
<reference evidence="3" key="1">
    <citation type="submission" date="2022-11" db="UniProtKB">
        <authorList>
            <consortium name="WormBaseParasite"/>
        </authorList>
    </citation>
    <scope>IDENTIFICATION</scope>
</reference>